<dbReference type="AlphaFoldDB" id="Q2LXM3"/>
<evidence type="ECO:0000313" key="3">
    <source>
        <dbReference type="Proteomes" id="UP000001933"/>
    </source>
</evidence>
<dbReference type="PANTHER" id="PTHR34475:SF1">
    <property type="entry name" value="CYTOSKELETON PROTEIN RODZ"/>
    <property type="match status" value="1"/>
</dbReference>
<organism evidence="2 3">
    <name type="scientific">Syntrophus aciditrophicus (strain SB)</name>
    <dbReference type="NCBI Taxonomy" id="56780"/>
    <lineage>
        <taxon>Bacteria</taxon>
        <taxon>Pseudomonadati</taxon>
        <taxon>Thermodesulfobacteriota</taxon>
        <taxon>Syntrophia</taxon>
        <taxon>Syntrophales</taxon>
        <taxon>Syntrophaceae</taxon>
        <taxon>Syntrophus</taxon>
    </lineage>
</organism>
<dbReference type="HOGENOM" id="CLU_1057393_0_0_7"/>
<name>Q2LXM3_SYNAS</name>
<evidence type="ECO:0000313" key="2">
    <source>
        <dbReference type="EMBL" id="ABC78832.1"/>
    </source>
</evidence>
<dbReference type="Pfam" id="PF13413">
    <property type="entry name" value="HTH_25"/>
    <property type="match status" value="1"/>
</dbReference>
<keyword evidence="3" id="KW-1185">Reference proteome</keyword>
<dbReference type="eggNOG" id="COG1426">
    <property type="taxonomic scope" value="Bacteria"/>
</dbReference>
<dbReference type="RefSeq" id="WP_011418848.1">
    <property type="nucleotide sequence ID" value="NC_007759.1"/>
</dbReference>
<dbReference type="PANTHER" id="PTHR34475">
    <property type="match status" value="1"/>
</dbReference>
<dbReference type="SUPFAM" id="SSF47413">
    <property type="entry name" value="lambda repressor-like DNA-binding domains"/>
    <property type="match status" value="1"/>
</dbReference>
<evidence type="ECO:0000256" key="1">
    <source>
        <dbReference type="SAM" id="MobiDB-lite"/>
    </source>
</evidence>
<protein>
    <submittedName>
        <fullName evidence="2">Hypothetical cytosolic protein</fullName>
    </submittedName>
</protein>
<dbReference type="EMBL" id="CP000252">
    <property type="protein sequence ID" value="ABC78832.1"/>
    <property type="molecule type" value="Genomic_DNA"/>
</dbReference>
<dbReference type="Gene3D" id="1.10.260.40">
    <property type="entry name" value="lambda repressor-like DNA-binding domains"/>
    <property type="match status" value="1"/>
</dbReference>
<dbReference type="KEGG" id="sat:SYN_00319"/>
<dbReference type="OrthoDB" id="4376109at2"/>
<reference evidence="2 3" key="1">
    <citation type="journal article" date="2007" name="Proc. Natl. Acad. Sci. U.S.A.">
        <title>The genome of Syntrophus aciditrophicus: life at the thermodynamic limit of microbial growth.</title>
        <authorList>
            <person name="McInerney M.J."/>
            <person name="Rohlin L."/>
            <person name="Mouttaki H."/>
            <person name="Kim U."/>
            <person name="Krupp R.S."/>
            <person name="Rios-Hernandez L."/>
            <person name="Sieber J."/>
            <person name="Struchtemeyer C.G."/>
            <person name="Bhattacharyya A."/>
            <person name="Campbell J.W."/>
            <person name="Gunsalus R.P."/>
        </authorList>
    </citation>
    <scope>NUCLEOTIDE SEQUENCE [LARGE SCALE GENOMIC DNA]</scope>
    <source>
        <strain evidence="2 3">SB</strain>
    </source>
</reference>
<dbReference type="InterPro" id="IPR010982">
    <property type="entry name" value="Lambda_DNA-bd_dom_sf"/>
</dbReference>
<proteinExistence type="predicted"/>
<sequence>MNVEEVRETLGDYLIRERESRNITTEDLARATHLSVHFIEALEHNDFSRFSQKESIPGFLKLYARHLPLNYEGVLKRYQLENERILKQLVQKELPLSRDYGSPVTQARGSRWPAGQLGRWIIPSACAVMAVAISLSIYLAPEKAQPPVVPSSAKFYSTAQDLQKPQPAPIQPNPVDADYPASSTPLPEKPAVPASAEPLMPLEKPPAPATVSETEKVVVVGNRDSKRYHLPGMKYYNEVKAYHRVLFDSEEEALKAGYYRARE</sequence>
<dbReference type="STRING" id="56780.SYN_00319"/>
<dbReference type="InterPro" id="IPR050400">
    <property type="entry name" value="Bact_Cytoskel_RodZ"/>
</dbReference>
<feature type="region of interest" description="Disordered" evidence="1">
    <location>
        <begin position="160"/>
        <end position="199"/>
    </location>
</feature>
<dbReference type="GO" id="GO:0003677">
    <property type="term" value="F:DNA binding"/>
    <property type="evidence" value="ECO:0007669"/>
    <property type="project" value="InterPro"/>
</dbReference>
<dbReference type="InParanoid" id="Q2LXM3"/>
<gene>
    <name evidence="2" type="ORF">SYN_00319</name>
</gene>
<dbReference type="Proteomes" id="UP000001933">
    <property type="component" value="Chromosome"/>
</dbReference>
<accession>Q2LXM3</accession>